<dbReference type="Pfam" id="PF00266">
    <property type="entry name" value="Aminotran_5"/>
    <property type="match status" value="1"/>
</dbReference>
<dbReference type="Gene3D" id="3.90.1150.10">
    <property type="entry name" value="Aspartate Aminotransferase, domain 1"/>
    <property type="match status" value="1"/>
</dbReference>
<dbReference type="PANTHER" id="PTHR43586:SF15">
    <property type="entry name" value="BLR3095 PROTEIN"/>
    <property type="match status" value="1"/>
</dbReference>
<dbReference type="InterPro" id="IPR015421">
    <property type="entry name" value="PyrdxlP-dep_Trfase_major"/>
</dbReference>
<dbReference type="PANTHER" id="PTHR43586">
    <property type="entry name" value="CYSTEINE DESULFURASE"/>
    <property type="match status" value="1"/>
</dbReference>
<sequence length="375" mass="41426">MLDIEVIRAEFPVTRAWTYLNHAGIAPISRRVRRAVQALLNDVEENGMVNHAAWMDAVRKARRSAARMLNAHPSEIAFVKNTTEGILIVANGIRWRQGDNVVIAEKEFPANVYPWLNLRRKGVEVRFAREAEGCIPIEEVAGQMDGRTRVVSLSSVEFSTGYRNDLDALGTLCHERGALFCVDAIQSLGALPIDVRRSRIDFLSADGHKWLLGPEGAGVFYCGRSALRKVEVASLGWGGVVNPTDFLAYDATPAPTAERFEPGTLNTAGVYGLRAAFDLLLSVGVSEIEARVLALTDRLCEGLRGRGYRIHSPRGPGEKSGIVTFSHERHGAEDLFRHLREHRVVGAVRDGKVRLSPHFYNTEEEIDRAVEVVPG</sequence>
<dbReference type="Gene3D" id="3.40.640.10">
    <property type="entry name" value="Type I PLP-dependent aspartate aminotransferase-like (Major domain)"/>
    <property type="match status" value="1"/>
</dbReference>
<proteinExistence type="predicted"/>
<dbReference type="AlphaFoldDB" id="A0A1F6D769"/>
<evidence type="ECO:0000313" key="3">
    <source>
        <dbReference type="Proteomes" id="UP000178606"/>
    </source>
</evidence>
<dbReference type="InterPro" id="IPR000192">
    <property type="entry name" value="Aminotrans_V_dom"/>
</dbReference>
<reference evidence="2 3" key="1">
    <citation type="journal article" date="2016" name="Nat. Commun.">
        <title>Thousands of microbial genomes shed light on interconnected biogeochemical processes in an aquifer system.</title>
        <authorList>
            <person name="Anantharaman K."/>
            <person name="Brown C.T."/>
            <person name="Hug L.A."/>
            <person name="Sharon I."/>
            <person name="Castelle C.J."/>
            <person name="Probst A.J."/>
            <person name="Thomas B.C."/>
            <person name="Singh A."/>
            <person name="Wilkins M.J."/>
            <person name="Karaoz U."/>
            <person name="Brodie E.L."/>
            <person name="Williams K.H."/>
            <person name="Hubbard S.S."/>
            <person name="Banfield J.F."/>
        </authorList>
    </citation>
    <scope>NUCLEOTIDE SEQUENCE [LARGE SCALE GENOMIC DNA]</scope>
    <source>
        <strain evidence="3">RIFCSPLOWO2_12_FULL_64_10</strain>
    </source>
</reference>
<protein>
    <recommendedName>
        <fullName evidence="1">Aminotransferase class V domain-containing protein</fullName>
    </recommendedName>
</protein>
<evidence type="ECO:0000313" key="2">
    <source>
        <dbReference type="EMBL" id="OGG57170.1"/>
    </source>
</evidence>
<organism evidence="2 3">
    <name type="scientific">Handelsmanbacteria sp. (strain RIFCSPLOWO2_12_FULL_64_10)</name>
    <dbReference type="NCBI Taxonomy" id="1817868"/>
    <lineage>
        <taxon>Bacteria</taxon>
        <taxon>Candidatus Handelsmaniibacteriota</taxon>
    </lineage>
</organism>
<dbReference type="Proteomes" id="UP000178606">
    <property type="component" value="Unassembled WGS sequence"/>
</dbReference>
<dbReference type="SUPFAM" id="SSF53383">
    <property type="entry name" value="PLP-dependent transferases"/>
    <property type="match status" value="1"/>
</dbReference>
<accession>A0A1F6D769</accession>
<evidence type="ECO:0000259" key="1">
    <source>
        <dbReference type="Pfam" id="PF00266"/>
    </source>
</evidence>
<dbReference type="EMBL" id="MFKF01000012">
    <property type="protein sequence ID" value="OGG57170.1"/>
    <property type="molecule type" value="Genomic_DNA"/>
</dbReference>
<feature type="domain" description="Aminotransferase class V" evidence="1">
    <location>
        <begin position="19"/>
        <end position="368"/>
    </location>
</feature>
<name>A0A1F6D769_HANXR</name>
<gene>
    <name evidence="2" type="ORF">A3F84_04235</name>
</gene>
<dbReference type="InterPro" id="IPR015424">
    <property type="entry name" value="PyrdxlP-dep_Trfase"/>
</dbReference>
<dbReference type="InterPro" id="IPR015422">
    <property type="entry name" value="PyrdxlP-dep_Trfase_small"/>
</dbReference>
<comment type="caution">
    <text evidence="2">The sequence shown here is derived from an EMBL/GenBank/DDBJ whole genome shotgun (WGS) entry which is preliminary data.</text>
</comment>